<dbReference type="AlphaFoldDB" id="R7ZPC7"/>
<dbReference type="PRINTS" id="PR01713">
    <property type="entry name" value="NUCEPIMERASE"/>
</dbReference>
<dbReference type="RefSeq" id="WP_010855767.1">
    <property type="nucleotide sequence ID" value="NZ_AQHR01000094.1"/>
</dbReference>
<keyword evidence="1" id="KW-0520">NAD</keyword>
<dbReference type="InterPro" id="IPR001509">
    <property type="entry name" value="Epimerase_deHydtase"/>
</dbReference>
<dbReference type="PATRIC" id="fig|1288963.3.peg.3627"/>
<gene>
    <name evidence="3" type="ORF">ADIS_3636</name>
</gene>
<organism evidence="3 4">
    <name type="scientific">Lunatimonas lonarensis</name>
    <dbReference type="NCBI Taxonomy" id="1232681"/>
    <lineage>
        <taxon>Bacteria</taxon>
        <taxon>Pseudomonadati</taxon>
        <taxon>Bacteroidota</taxon>
        <taxon>Cytophagia</taxon>
        <taxon>Cytophagales</taxon>
        <taxon>Cyclobacteriaceae</taxon>
    </lineage>
</organism>
<dbReference type="InterPro" id="IPR036291">
    <property type="entry name" value="NAD(P)-bd_dom_sf"/>
</dbReference>
<evidence type="ECO:0000256" key="1">
    <source>
        <dbReference type="ARBA" id="ARBA00023027"/>
    </source>
</evidence>
<evidence type="ECO:0000313" key="4">
    <source>
        <dbReference type="Proteomes" id="UP000013909"/>
    </source>
</evidence>
<evidence type="ECO:0000259" key="2">
    <source>
        <dbReference type="Pfam" id="PF01370"/>
    </source>
</evidence>
<dbReference type="PANTHER" id="PTHR43574">
    <property type="entry name" value="EPIMERASE-RELATED"/>
    <property type="match status" value="1"/>
</dbReference>
<dbReference type="Proteomes" id="UP000013909">
    <property type="component" value="Unassembled WGS sequence"/>
</dbReference>
<dbReference type="STRING" id="1232681.ADIS_3636"/>
<reference evidence="3 4" key="1">
    <citation type="submission" date="2013-02" db="EMBL/GenBank/DDBJ databases">
        <title>A novel strain isolated from Lonar lake, Maharashtra, India.</title>
        <authorList>
            <person name="Singh A."/>
        </authorList>
    </citation>
    <scope>NUCLEOTIDE SEQUENCE [LARGE SCALE GENOMIC DNA]</scope>
    <source>
        <strain evidence="3 4">AK24</strain>
    </source>
</reference>
<dbReference type="OrthoDB" id="9811743at2"/>
<dbReference type="Gene3D" id="3.90.25.10">
    <property type="entry name" value="UDP-galactose 4-epimerase, domain 1"/>
    <property type="match status" value="1"/>
</dbReference>
<keyword evidence="4" id="KW-1185">Reference proteome</keyword>
<proteinExistence type="predicted"/>
<protein>
    <submittedName>
        <fullName evidence="3">dTDP-glucose 4,6-dehydratase</fullName>
        <ecNumber evidence="3">4.2.1.46</ecNumber>
    </submittedName>
</protein>
<dbReference type="SUPFAM" id="SSF51735">
    <property type="entry name" value="NAD(P)-binding Rossmann-fold domains"/>
    <property type="match status" value="1"/>
</dbReference>
<dbReference type="CDD" id="cd05253">
    <property type="entry name" value="UDP_GE_SDE_e"/>
    <property type="match status" value="1"/>
</dbReference>
<feature type="domain" description="NAD-dependent epimerase/dehydratase" evidence="2">
    <location>
        <begin position="4"/>
        <end position="264"/>
    </location>
</feature>
<dbReference type="Gene3D" id="3.40.50.720">
    <property type="entry name" value="NAD(P)-binding Rossmann-like Domain"/>
    <property type="match status" value="1"/>
</dbReference>
<dbReference type="GO" id="GO:0008460">
    <property type="term" value="F:dTDP-glucose 4,6-dehydratase activity"/>
    <property type="evidence" value="ECO:0007669"/>
    <property type="project" value="UniProtKB-EC"/>
</dbReference>
<dbReference type="EMBL" id="AQHR01000094">
    <property type="protein sequence ID" value="EON75879.1"/>
    <property type="molecule type" value="Genomic_DNA"/>
</dbReference>
<evidence type="ECO:0000313" key="3">
    <source>
        <dbReference type="EMBL" id="EON75879.1"/>
    </source>
</evidence>
<accession>R7ZPC7</accession>
<sequence length="337" mass="38331">MTKILVTGAAGFIGFHLCRQLLEMGHEVLGLDNINDYYDVNLKYDRLAELGIIADDHLPYNRIVTGEKYGGRFQFIKLNLEDRKALSELFQTHTFDKVCNLAAQAGVRYSLENPMAYIDSNITGFANLLECVRHAGIKKLVYASSSSVYGLNEKVPFSTDDRVDNPISLYAATKKSNELMAHTYSHLYDIQTIGLRFFTVYGPWGRPDMAMYLFTDAILNNRPIKVFNDGNLSRDFTYIDDIVNGIVATLVMEPPQTYSLYNIGNGNPVKLLDFIEAIETSLGIEAIKEMLPMQPGDVERTWADTEGLERNFNYKPSIPVEEGIMQFINWFRSYYNR</sequence>
<dbReference type="EC" id="4.2.1.46" evidence="3"/>
<dbReference type="Pfam" id="PF01370">
    <property type="entry name" value="Epimerase"/>
    <property type="match status" value="1"/>
</dbReference>
<comment type="caution">
    <text evidence="3">The sequence shown here is derived from an EMBL/GenBank/DDBJ whole genome shotgun (WGS) entry which is preliminary data.</text>
</comment>
<name>R7ZPC7_9BACT</name>
<keyword evidence="3" id="KW-0456">Lyase</keyword>